<dbReference type="Pfam" id="PF11951">
    <property type="entry name" value="Fungal_trans_2"/>
    <property type="match status" value="1"/>
</dbReference>
<keyword evidence="9" id="KW-1185">Reference proteome</keyword>
<dbReference type="SMART" id="SM00066">
    <property type="entry name" value="GAL4"/>
    <property type="match status" value="1"/>
</dbReference>
<sequence length="614" mass="70503">LETPHLAGMARKGSRKVRTGCITCKIRKVKCDETKPSCTRCLSTGRKCDGYQQPPPRAKAVLEVPTSQPHRVFYGVTSQTEGRALQYFCETVGPFLSGTVDPYFWTHIVMQFSTFEPSVRHSLVAISNLYEQMEGSPQPQRRLHLQDQSFALQHYNAAINELKAIQTRDKQPIVLIVCVLFICIEFLQSNREAAVRHCKHGVAILRSVCRDFSWMEEHLLPLFRRLVELSFFFGEKSDCSDLEGLERPIPEYFPTYHDAQLMIDDIYNRNFQFIKRLDPYRSGLARDSPVPGHVLDSQSHINHLLDVWHDLFSSLNSRVLYDPVAKDAEDDRQKLLRGFLITRYECCRIWLNLALCGDECGFDQYVDNFKRVAKALKDTADEISPDTRLRHLSSLSPKFSFETGFLPMLFSIVCTCRHFETRLQILQLMPLLSLPRESLWEMDSLVAVARRMVEIEHAIVLDAYLRPTTLPPTSWPPRSTRVIDVSMDAENEQRWVRGERVTGKVVGFHQRNPDGGVDLFTEFVVIRSSPPEEVVPVKRRALIKNDNSNPKAPQEPRWIEPALIDPRLIEADQFLVELESQRTEMPKSRMKSVAGAYSWDVNFSKSTQGEICLV</sequence>
<dbReference type="GO" id="GO:0008270">
    <property type="term" value="F:zinc ion binding"/>
    <property type="evidence" value="ECO:0007669"/>
    <property type="project" value="InterPro"/>
</dbReference>
<evidence type="ECO:0000256" key="4">
    <source>
        <dbReference type="ARBA" id="ARBA00023125"/>
    </source>
</evidence>
<evidence type="ECO:0000256" key="1">
    <source>
        <dbReference type="ARBA" id="ARBA00022723"/>
    </source>
</evidence>
<dbReference type="Proteomes" id="UP000434172">
    <property type="component" value="Unassembled WGS sequence"/>
</dbReference>
<dbReference type="PANTHER" id="PTHR36206">
    <property type="entry name" value="ASPERCRYPTIN BIOSYNTHESIS CLUSTER-SPECIFIC TRANSCRIPTION REGULATOR ATNN-RELATED"/>
    <property type="match status" value="1"/>
</dbReference>
<dbReference type="Pfam" id="PF00172">
    <property type="entry name" value="Zn_clus"/>
    <property type="match status" value="1"/>
</dbReference>
<evidence type="ECO:0000259" key="7">
    <source>
        <dbReference type="PROSITE" id="PS50048"/>
    </source>
</evidence>
<evidence type="ECO:0000313" key="8">
    <source>
        <dbReference type="EMBL" id="KAF0322127.1"/>
    </source>
</evidence>
<feature type="non-terminal residue" evidence="8">
    <location>
        <position position="1"/>
    </location>
</feature>
<evidence type="ECO:0000256" key="6">
    <source>
        <dbReference type="ARBA" id="ARBA00023242"/>
    </source>
</evidence>
<name>A0A8H3WCH2_9PEZI</name>
<evidence type="ECO:0000256" key="3">
    <source>
        <dbReference type="ARBA" id="ARBA00023015"/>
    </source>
</evidence>
<evidence type="ECO:0000256" key="5">
    <source>
        <dbReference type="ARBA" id="ARBA00023163"/>
    </source>
</evidence>
<dbReference type="EMBL" id="WOWK01000064">
    <property type="protein sequence ID" value="KAF0322127.1"/>
    <property type="molecule type" value="Genomic_DNA"/>
</dbReference>
<comment type="caution">
    <text evidence="8">The sequence shown here is derived from an EMBL/GenBank/DDBJ whole genome shotgun (WGS) entry which is preliminary data.</text>
</comment>
<dbReference type="InterPro" id="IPR036864">
    <property type="entry name" value="Zn2-C6_fun-type_DNA-bd_sf"/>
</dbReference>
<feature type="domain" description="Zn(2)-C6 fungal-type" evidence="7">
    <location>
        <begin position="20"/>
        <end position="48"/>
    </location>
</feature>
<accession>A0A8H3WCH2</accession>
<dbReference type="GO" id="GO:0000981">
    <property type="term" value="F:DNA-binding transcription factor activity, RNA polymerase II-specific"/>
    <property type="evidence" value="ECO:0007669"/>
    <property type="project" value="InterPro"/>
</dbReference>
<dbReference type="Gene3D" id="4.10.240.10">
    <property type="entry name" value="Zn(2)-C6 fungal-type DNA-binding domain"/>
    <property type="match status" value="1"/>
</dbReference>
<keyword evidence="4" id="KW-0238">DNA-binding</keyword>
<dbReference type="PROSITE" id="PS00463">
    <property type="entry name" value="ZN2_CY6_FUNGAL_1"/>
    <property type="match status" value="1"/>
</dbReference>
<dbReference type="PANTHER" id="PTHR36206:SF16">
    <property type="entry name" value="TRANSCRIPTION FACTOR DOMAIN-CONTAINING PROTEIN-RELATED"/>
    <property type="match status" value="1"/>
</dbReference>
<dbReference type="GO" id="GO:0003677">
    <property type="term" value="F:DNA binding"/>
    <property type="evidence" value="ECO:0007669"/>
    <property type="project" value="UniProtKB-KW"/>
</dbReference>
<dbReference type="CDD" id="cd00067">
    <property type="entry name" value="GAL4"/>
    <property type="match status" value="1"/>
</dbReference>
<protein>
    <recommendedName>
        <fullName evidence="7">Zn(2)-C6 fungal-type domain-containing protein</fullName>
    </recommendedName>
</protein>
<proteinExistence type="predicted"/>
<keyword evidence="2" id="KW-0862">Zinc</keyword>
<keyword evidence="1" id="KW-0479">Metal-binding</keyword>
<keyword evidence="5" id="KW-0804">Transcription</keyword>
<keyword evidence="3" id="KW-0805">Transcription regulation</keyword>
<organism evidence="8 9">
    <name type="scientific">Colletotrichum asianum</name>
    <dbReference type="NCBI Taxonomy" id="702518"/>
    <lineage>
        <taxon>Eukaryota</taxon>
        <taxon>Fungi</taxon>
        <taxon>Dikarya</taxon>
        <taxon>Ascomycota</taxon>
        <taxon>Pezizomycotina</taxon>
        <taxon>Sordariomycetes</taxon>
        <taxon>Hypocreomycetidae</taxon>
        <taxon>Glomerellales</taxon>
        <taxon>Glomerellaceae</taxon>
        <taxon>Colletotrichum</taxon>
        <taxon>Colletotrichum gloeosporioides species complex</taxon>
    </lineage>
</organism>
<keyword evidence="6" id="KW-0539">Nucleus</keyword>
<dbReference type="InterPro" id="IPR001138">
    <property type="entry name" value="Zn2Cys6_DnaBD"/>
</dbReference>
<dbReference type="OrthoDB" id="2593732at2759"/>
<dbReference type="InterPro" id="IPR021858">
    <property type="entry name" value="Fun_TF"/>
</dbReference>
<dbReference type="AlphaFoldDB" id="A0A8H3WCH2"/>
<dbReference type="PROSITE" id="PS50048">
    <property type="entry name" value="ZN2_CY6_FUNGAL_2"/>
    <property type="match status" value="1"/>
</dbReference>
<reference evidence="8 9" key="1">
    <citation type="submission" date="2019-12" db="EMBL/GenBank/DDBJ databases">
        <title>A genome sequence resource for the geographically widespread anthracnose pathogen Colletotrichum asianum.</title>
        <authorList>
            <person name="Meng Y."/>
        </authorList>
    </citation>
    <scope>NUCLEOTIDE SEQUENCE [LARGE SCALE GENOMIC DNA]</scope>
    <source>
        <strain evidence="8 9">ICMP 18580</strain>
    </source>
</reference>
<gene>
    <name evidence="8" type="ORF">GQ607_010630</name>
</gene>
<evidence type="ECO:0000313" key="9">
    <source>
        <dbReference type="Proteomes" id="UP000434172"/>
    </source>
</evidence>
<dbReference type="SUPFAM" id="SSF57701">
    <property type="entry name" value="Zn2/Cys6 DNA-binding domain"/>
    <property type="match status" value="1"/>
</dbReference>
<dbReference type="InterPro" id="IPR052360">
    <property type="entry name" value="Transcr_Regulatory_Proteins"/>
</dbReference>
<evidence type="ECO:0000256" key="2">
    <source>
        <dbReference type="ARBA" id="ARBA00022833"/>
    </source>
</evidence>